<name>A0ABQ9UUC8_SAGOE</name>
<proteinExistence type="predicted"/>
<accession>A0ABQ9UUC8</accession>
<protein>
    <submittedName>
        <fullName evidence="2">Uncharacterized protein</fullName>
    </submittedName>
</protein>
<gene>
    <name evidence="2" type="ORF">P7K49_021210</name>
</gene>
<dbReference type="Proteomes" id="UP001266305">
    <property type="component" value="Unassembled WGS sequence"/>
</dbReference>
<organism evidence="2 3">
    <name type="scientific">Saguinus oedipus</name>
    <name type="common">Cotton-top tamarin</name>
    <name type="synonym">Oedipomidas oedipus</name>
    <dbReference type="NCBI Taxonomy" id="9490"/>
    <lineage>
        <taxon>Eukaryota</taxon>
        <taxon>Metazoa</taxon>
        <taxon>Chordata</taxon>
        <taxon>Craniata</taxon>
        <taxon>Vertebrata</taxon>
        <taxon>Euteleostomi</taxon>
        <taxon>Mammalia</taxon>
        <taxon>Eutheria</taxon>
        <taxon>Euarchontoglires</taxon>
        <taxon>Primates</taxon>
        <taxon>Haplorrhini</taxon>
        <taxon>Platyrrhini</taxon>
        <taxon>Cebidae</taxon>
        <taxon>Callitrichinae</taxon>
        <taxon>Saguinus</taxon>
    </lineage>
</organism>
<sequence>MSVQPAHGAGSASAAELRNWAQNSLVWVPCSTGNLTFGRADWHVHRFEWDLDNEPEQEIPGKRDLSRCSGQQHGRSHGSECPISRLLGRR</sequence>
<reference evidence="2 3" key="1">
    <citation type="submission" date="2023-05" db="EMBL/GenBank/DDBJ databases">
        <title>B98-5 Cell Line De Novo Hybrid Assembly: An Optical Mapping Approach.</title>
        <authorList>
            <person name="Kananen K."/>
            <person name="Auerbach J.A."/>
            <person name="Kautto E."/>
            <person name="Blachly J.S."/>
        </authorList>
    </citation>
    <scope>NUCLEOTIDE SEQUENCE [LARGE SCALE GENOMIC DNA]</scope>
    <source>
        <strain evidence="2">B95-8</strain>
        <tissue evidence="2">Cell line</tissue>
    </source>
</reference>
<dbReference type="EMBL" id="JASSZA010000010">
    <property type="protein sequence ID" value="KAK2099862.1"/>
    <property type="molecule type" value="Genomic_DNA"/>
</dbReference>
<evidence type="ECO:0000313" key="2">
    <source>
        <dbReference type="EMBL" id="KAK2099862.1"/>
    </source>
</evidence>
<keyword evidence="3" id="KW-1185">Reference proteome</keyword>
<evidence type="ECO:0000256" key="1">
    <source>
        <dbReference type="SAM" id="MobiDB-lite"/>
    </source>
</evidence>
<feature type="region of interest" description="Disordered" evidence="1">
    <location>
        <begin position="55"/>
        <end position="90"/>
    </location>
</feature>
<comment type="caution">
    <text evidence="2">The sequence shown here is derived from an EMBL/GenBank/DDBJ whole genome shotgun (WGS) entry which is preliminary data.</text>
</comment>
<evidence type="ECO:0000313" key="3">
    <source>
        <dbReference type="Proteomes" id="UP001266305"/>
    </source>
</evidence>